<keyword evidence="2" id="KW-0812">Transmembrane</keyword>
<sequence length="127" mass="13137">MHLDLSGLLLAGSMWMLAAVVVWPWGYPAIAAALLIGQAVGFIALAIWAASVIRASPSPVSGAGAVHEHSRRPQPLVAPPAVMLVPCFGSGPACHISERDGSAEDGDQDRRHDPSGRPSGIVEGRAT</sequence>
<keyword evidence="2" id="KW-0472">Membrane</keyword>
<name>A0A1I4A5D7_9ACTN</name>
<feature type="region of interest" description="Disordered" evidence="1">
    <location>
        <begin position="95"/>
        <end position="127"/>
    </location>
</feature>
<organism evidence="3 4">
    <name type="scientific">Geodermatophilus ruber</name>
    <dbReference type="NCBI Taxonomy" id="504800"/>
    <lineage>
        <taxon>Bacteria</taxon>
        <taxon>Bacillati</taxon>
        <taxon>Actinomycetota</taxon>
        <taxon>Actinomycetes</taxon>
        <taxon>Geodermatophilales</taxon>
        <taxon>Geodermatophilaceae</taxon>
        <taxon>Geodermatophilus</taxon>
    </lineage>
</organism>
<dbReference type="EMBL" id="FOSW01000002">
    <property type="protein sequence ID" value="SFK51131.1"/>
    <property type="molecule type" value="Genomic_DNA"/>
</dbReference>
<feature type="compositionally biased region" description="Basic and acidic residues" evidence="1">
    <location>
        <begin position="96"/>
        <end position="115"/>
    </location>
</feature>
<evidence type="ECO:0000313" key="4">
    <source>
        <dbReference type="Proteomes" id="UP000199152"/>
    </source>
</evidence>
<protein>
    <submittedName>
        <fullName evidence="3">Uncharacterized protein</fullName>
    </submittedName>
</protein>
<dbReference type="AlphaFoldDB" id="A0A1I4A5D7"/>
<dbReference type="InParanoid" id="A0A1I4A5D7"/>
<evidence type="ECO:0000256" key="1">
    <source>
        <dbReference type="SAM" id="MobiDB-lite"/>
    </source>
</evidence>
<proteinExistence type="predicted"/>
<evidence type="ECO:0000256" key="2">
    <source>
        <dbReference type="SAM" id="Phobius"/>
    </source>
</evidence>
<dbReference type="RefSeq" id="WP_143087065.1">
    <property type="nucleotide sequence ID" value="NZ_FOSW01000002.1"/>
</dbReference>
<keyword evidence="2" id="KW-1133">Transmembrane helix</keyword>
<accession>A0A1I4A5D7</accession>
<keyword evidence="4" id="KW-1185">Reference proteome</keyword>
<feature type="transmembrane region" description="Helical" evidence="2">
    <location>
        <begin position="31"/>
        <end position="53"/>
    </location>
</feature>
<reference evidence="3 4" key="1">
    <citation type="submission" date="2016-10" db="EMBL/GenBank/DDBJ databases">
        <authorList>
            <person name="de Groot N.N."/>
        </authorList>
    </citation>
    <scope>NUCLEOTIDE SEQUENCE [LARGE SCALE GENOMIC DNA]</scope>
    <source>
        <strain evidence="3 4">DSM 45317</strain>
    </source>
</reference>
<dbReference type="Proteomes" id="UP000199152">
    <property type="component" value="Unassembled WGS sequence"/>
</dbReference>
<evidence type="ECO:0000313" key="3">
    <source>
        <dbReference type="EMBL" id="SFK51131.1"/>
    </source>
</evidence>
<feature type="transmembrane region" description="Helical" evidence="2">
    <location>
        <begin position="7"/>
        <end position="25"/>
    </location>
</feature>
<gene>
    <name evidence="3" type="ORF">SAMN04488085_10267</name>
</gene>